<dbReference type="EMBL" id="CAJDYZ010002710">
    <property type="protein sequence ID" value="CAD1469649.1"/>
    <property type="molecule type" value="Genomic_DNA"/>
</dbReference>
<proteinExistence type="predicted"/>
<name>A0A6V7GX34_9HYME</name>
<dbReference type="AlphaFoldDB" id="A0A6V7GX34"/>
<reference evidence="1" key="1">
    <citation type="submission" date="2020-07" db="EMBL/GenBank/DDBJ databases">
        <authorList>
            <person name="Nazaruddin N."/>
        </authorList>
    </citation>
    <scope>NUCLEOTIDE SEQUENCE</scope>
</reference>
<feature type="non-terminal residue" evidence="1">
    <location>
        <position position="1"/>
    </location>
</feature>
<dbReference type="Proteomes" id="UP000752696">
    <property type="component" value="Unassembled WGS sequence"/>
</dbReference>
<accession>A0A6V7GX34</accession>
<sequence>NQPSIQIPNDMTHSRTLPSLLRTSESSAVPDLVSYRKKYLESNPILAHSPLHNDKALEDILSET</sequence>
<gene>
    <name evidence="1" type="ORF">MHI_LOCUS140891</name>
</gene>
<organism evidence="1 2">
    <name type="scientific">Heterotrigona itama</name>
    <dbReference type="NCBI Taxonomy" id="395501"/>
    <lineage>
        <taxon>Eukaryota</taxon>
        <taxon>Metazoa</taxon>
        <taxon>Ecdysozoa</taxon>
        <taxon>Arthropoda</taxon>
        <taxon>Hexapoda</taxon>
        <taxon>Insecta</taxon>
        <taxon>Pterygota</taxon>
        <taxon>Neoptera</taxon>
        <taxon>Endopterygota</taxon>
        <taxon>Hymenoptera</taxon>
        <taxon>Apocrita</taxon>
        <taxon>Aculeata</taxon>
        <taxon>Apoidea</taxon>
        <taxon>Anthophila</taxon>
        <taxon>Apidae</taxon>
        <taxon>Heterotrigona</taxon>
    </lineage>
</organism>
<evidence type="ECO:0000313" key="2">
    <source>
        <dbReference type="Proteomes" id="UP000752696"/>
    </source>
</evidence>
<comment type="caution">
    <text evidence="1">The sequence shown here is derived from an EMBL/GenBank/DDBJ whole genome shotgun (WGS) entry which is preliminary data.</text>
</comment>
<evidence type="ECO:0000313" key="1">
    <source>
        <dbReference type="EMBL" id="CAD1469649.1"/>
    </source>
</evidence>
<keyword evidence="2" id="KW-1185">Reference proteome</keyword>
<protein>
    <submittedName>
        <fullName evidence="1">Uncharacterized protein</fullName>
    </submittedName>
</protein>